<gene>
    <name evidence="2" type="primary">nad2</name>
</gene>
<feature type="transmembrane region" description="Helical" evidence="1">
    <location>
        <begin position="60"/>
        <end position="80"/>
    </location>
</feature>
<feature type="transmembrane region" description="Helical" evidence="1">
    <location>
        <begin position="165"/>
        <end position="187"/>
    </location>
</feature>
<accession>A0A0F6Q2V4</accession>
<dbReference type="AlphaFoldDB" id="A0A0F6Q2V4"/>
<feature type="transmembrane region" description="Helical" evidence="1">
    <location>
        <begin position="224"/>
        <end position="249"/>
    </location>
</feature>
<keyword evidence="2" id="KW-0496">Mitochondrion</keyword>
<feature type="transmembrane region" description="Helical" evidence="1">
    <location>
        <begin position="140"/>
        <end position="159"/>
    </location>
</feature>
<keyword evidence="1" id="KW-0812">Transmembrane</keyword>
<geneLocation type="mitochondrion" evidence="2"/>
<reference evidence="2" key="1">
    <citation type="journal article" date="2015" name="Mol. Phylogenet. Evol.">
        <title>Elucidating the phylogenetic position of Gnathostomulida and first mitochondrial genomes of Gnathostomulida, Gastrotricha and Polycladida (Platyhelminthes).</title>
        <authorList>
            <person name="Golombek A."/>
            <person name="Tobergte S."/>
            <person name="Struck T.H."/>
        </authorList>
    </citation>
    <scope>NUCLEOTIDE SEQUENCE</scope>
</reference>
<sequence length="252" mass="29704">MASLDLFTSWVIIELFTLLLIKLFTKNTFQYFEYLLNQNIASILFLFSVTFFITNFQFTASLLFSLFFMYKLALFPFYFWYKKFLTKISIKLIFFFSSASSVLKLTLLFIFVTQINLNLILFLAISGSFLIALEGMMETFSFSSFFVFSSLINIHYWILNFIFNIWTLLSFSIIYLASLTMATLCYYSNFKISMSWLASVTLLGLPPLPLFFMKLFLMTSFLNFYTLTLFLLMNFLFSINFYITNLFLVTTN</sequence>
<evidence type="ECO:0000313" key="2">
    <source>
        <dbReference type="EMBL" id="AKD00042.1"/>
    </source>
</evidence>
<feature type="transmembrane region" description="Helical" evidence="1">
    <location>
        <begin position="92"/>
        <end position="111"/>
    </location>
</feature>
<organism evidence="2">
    <name type="scientific">Gnathostomula paradoxa</name>
    <dbReference type="NCBI Taxonomy" id="66783"/>
    <lineage>
        <taxon>Eukaryota</taxon>
        <taxon>Metazoa</taxon>
        <taxon>Spiralia</taxon>
        <taxon>Gnathifera</taxon>
        <taxon>Gnathostomulida</taxon>
        <taxon>Bursovaginoidea</taxon>
        <taxon>Gnathostomulidae</taxon>
        <taxon>Gnathostomula</taxon>
    </lineage>
</organism>
<keyword evidence="1" id="KW-1133">Transmembrane helix</keyword>
<dbReference type="EMBL" id="KP965861">
    <property type="protein sequence ID" value="AKD00042.1"/>
    <property type="molecule type" value="Genomic_DNA"/>
</dbReference>
<evidence type="ECO:0000256" key="1">
    <source>
        <dbReference type="SAM" id="Phobius"/>
    </source>
</evidence>
<protein>
    <submittedName>
        <fullName evidence="2">NADH dehydrogenase subunit 2</fullName>
    </submittedName>
</protein>
<feature type="transmembrane region" description="Helical" evidence="1">
    <location>
        <begin position="6"/>
        <end position="24"/>
    </location>
</feature>
<proteinExistence type="predicted"/>
<name>A0A0F6Q2V4_9BILA</name>
<feature type="transmembrane region" description="Helical" evidence="1">
    <location>
        <begin position="194"/>
        <end position="212"/>
    </location>
</feature>
<feature type="transmembrane region" description="Helical" evidence="1">
    <location>
        <begin position="36"/>
        <end position="54"/>
    </location>
</feature>
<keyword evidence="1" id="KW-0472">Membrane</keyword>